<dbReference type="OrthoDB" id="6447890at2"/>
<sequence length="297" mass="34692">MFIRKFLGWEEASLQEYKNCHLRYGGNFETHPDILNFIHGRADCKEKFYVHHTAGNINGSVCVWGNKHLANDITPFTPVNELCLPLARDELILPVEKNRKMVIPWKSKILSPVQKNIINSSEFFNACRSLCLAKTLDEFSKKTVQIRNREIKSFINEGGEIRDQSELSASVLFEIYDNLFEKRRGLRIDKKENVIDFIHNFRNNIFGKLLYLEGNPCAFQLITKCESLNINSFNFINIGIDKEIKELPLGTILMWININEACKTLENENQQMRFSFGRPTAEYKNRWCYQEKLSRLL</sequence>
<dbReference type="RefSeq" id="WP_078002970.1">
    <property type="nucleotide sequence ID" value="NZ_MRUL01000007.1"/>
</dbReference>
<keyword evidence="2" id="KW-1185">Reference proteome</keyword>
<dbReference type="InterPro" id="IPR016181">
    <property type="entry name" value="Acyl_CoA_acyltransferase"/>
</dbReference>
<dbReference type="Pfam" id="PF07395">
    <property type="entry name" value="Mig-14"/>
    <property type="match status" value="1"/>
</dbReference>
<evidence type="ECO:0000313" key="1">
    <source>
        <dbReference type="EMBL" id="OON39782.1"/>
    </source>
</evidence>
<gene>
    <name evidence="1" type="ORF">BTJ39_12170</name>
</gene>
<comment type="caution">
    <text evidence="1">The sequence shown here is derived from an EMBL/GenBank/DDBJ whole genome shotgun (WGS) entry which is preliminary data.</text>
</comment>
<name>A0A1S8YLG8_9GAMM</name>
<dbReference type="AlphaFoldDB" id="A0A1S8YLG8"/>
<organism evidence="1 2">
    <name type="scientific">Izhakiella australiensis</name>
    <dbReference type="NCBI Taxonomy" id="1926881"/>
    <lineage>
        <taxon>Bacteria</taxon>
        <taxon>Pseudomonadati</taxon>
        <taxon>Pseudomonadota</taxon>
        <taxon>Gammaproteobacteria</taxon>
        <taxon>Enterobacterales</taxon>
        <taxon>Erwiniaceae</taxon>
        <taxon>Izhakiella</taxon>
    </lineage>
</organism>
<dbReference type="Proteomes" id="UP000190667">
    <property type="component" value="Unassembled WGS sequence"/>
</dbReference>
<dbReference type="EMBL" id="MRUL01000007">
    <property type="protein sequence ID" value="OON39782.1"/>
    <property type="molecule type" value="Genomic_DNA"/>
</dbReference>
<proteinExistence type="predicted"/>
<dbReference type="InterPro" id="IPR009977">
    <property type="entry name" value="Mig-14"/>
</dbReference>
<dbReference type="SUPFAM" id="SSF55729">
    <property type="entry name" value="Acyl-CoA N-acyltransferases (Nat)"/>
    <property type="match status" value="1"/>
</dbReference>
<protein>
    <recommendedName>
        <fullName evidence="3">Mig-14 family protein</fullName>
    </recommendedName>
</protein>
<evidence type="ECO:0008006" key="3">
    <source>
        <dbReference type="Google" id="ProtNLM"/>
    </source>
</evidence>
<accession>A0A1S8YLG8</accession>
<evidence type="ECO:0000313" key="2">
    <source>
        <dbReference type="Proteomes" id="UP000190667"/>
    </source>
</evidence>
<reference evidence="1 2" key="1">
    <citation type="submission" date="2016-12" db="EMBL/GenBank/DDBJ databases">
        <title>Izhakiella australiana sp. nov. of genus Izhakiella isolated from Australian desert.</title>
        <authorList>
            <person name="Ji M."/>
        </authorList>
    </citation>
    <scope>NUCLEOTIDE SEQUENCE [LARGE SCALE GENOMIC DNA]</scope>
    <source>
        <strain evidence="1 2">D4N98</strain>
    </source>
</reference>